<reference evidence="4" key="2">
    <citation type="journal article" date="2024" name="Plant">
        <title>Genomic evolution and insights into agronomic trait innovations of Sesamum species.</title>
        <authorList>
            <person name="Miao H."/>
            <person name="Wang L."/>
            <person name="Qu L."/>
            <person name="Liu H."/>
            <person name="Sun Y."/>
            <person name="Le M."/>
            <person name="Wang Q."/>
            <person name="Wei S."/>
            <person name="Zheng Y."/>
            <person name="Lin W."/>
            <person name="Duan Y."/>
            <person name="Cao H."/>
            <person name="Xiong S."/>
            <person name="Wang X."/>
            <person name="Wei L."/>
            <person name="Li C."/>
            <person name="Ma Q."/>
            <person name="Ju M."/>
            <person name="Zhao R."/>
            <person name="Li G."/>
            <person name="Mu C."/>
            <person name="Tian Q."/>
            <person name="Mei H."/>
            <person name="Zhang T."/>
            <person name="Gao T."/>
            <person name="Zhang H."/>
        </authorList>
    </citation>
    <scope>NUCLEOTIDE SEQUENCE</scope>
    <source>
        <strain evidence="4">G02</strain>
    </source>
</reference>
<dbReference type="InterPro" id="IPR000477">
    <property type="entry name" value="RT_dom"/>
</dbReference>
<comment type="caution">
    <text evidence="4">The sequence shown here is derived from an EMBL/GenBank/DDBJ whole genome shotgun (WGS) entry which is preliminary data.</text>
</comment>
<sequence length="681" mass="76323">MNLGIATHIDNRISKFKDMEMDEAGRAWGASLCIRVALNINNPLKRALKIRTTGGDEHLVHFTYERLPNFCYLCGKMGHIAKYCENRFEDGFMDLGENMLYGPWLRAPPPSRGRPLVKPQPATSGAGYPQMQKDVTNKRGSTVFGEFRSGGNKEGTKGHGPNLGDGTQVHGGRKTDHMSSDYARSGGGNEGQTEGVEGLNGYHSIMAEQEGSKDQEGVGSPWTVRALMEQVKVHRPILVFLSKTKCQARRVDRLKERLNYNGIGIASYNKRGGLMLLWRKDIEVWLQSYSEHHIDATVSRGDNMERGRFSGFYGYPEVSKPRTIHEATAASDHSFVWVELGTTVHMMRPRKIRLFRFEAAWTKEESCAEVIRSGWKPVSKGDPQTNLISCIKECRVSLMDWNKNYFGNIVSSQPADGAMNEILEALEPHVTDAMNATLLRPFEPEEITLFPTTDAPLQASRTGRLKPLLDSLISPSESAFVPGRSIMDNVLIAYELNHYLRHKSWGKEGYVSLKLDVKRGLRKGVSLSPYLYLFGAEAFSAVLRRAERNGRLRGVAISRNAPRVSHLLFADDTLIFCQAKLEELTYVHLMLGQFERASGLKMNLHKSAIIFSRNVESRVQGILAAAVGIQIVDKHAKFLGLPTSIGLSKREIWPSIKERIWGKFNNWAVKKLSQAGRTVFN</sequence>
<dbReference type="CDD" id="cd01650">
    <property type="entry name" value="RT_nLTR_like"/>
    <property type="match status" value="1"/>
</dbReference>
<dbReference type="AlphaFoldDB" id="A0AAW2VN04"/>
<name>A0AAW2VN04_SESRA</name>
<dbReference type="PROSITE" id="PS50158">
    <property type="entry name" value="ZF_CCHC"/>
    <property type="match status" value="1"/>
</dbReference>
<evidence type="ECO:0000256" key="2">
    <source>
        <dbReference type="SAM" id="MobiDB-lite"/>
    </source>
</evidence>
<dbReference type="InterPro" id="IPR001878">
    <property type="entry name" value="Znf_CCHC"/>
</dbReference>
<dbReference type="SMART" id="SM00343">
    <property type="entry name" value="ZnF_C2HC"/>
    <property type="match status" value="1"/>
</dbReference>
<feature type="domain" description="CCHC-type" evidence="3">
    <location>
        <begin position="71"/>
        <end position="86"/>
    </location>
</feature>
<dbReference type="GO" id="GO:0008270">
    <property type="term" value="F:zinc ion binding"/>
    <property type="evidence" value="ECO:0007669"/>
    <property type="project" value="UniProtKB-KW"/>
</dbReference>
<dbReference type="PANTHER" id="PTHR46890">
    <property type="entry name" value="NON-LTR RETROLELEMENT REVERSE TRANSCRIPTASE-LIKE PROTEIN-RELATED"/>
    <property type="match status" value="1"/>
</dbReference>
<evidence type="ECO:0000313" key="4">
    <source>
        <dbReference type="EMBL" id="KAL0430825.1"/>
    </source>
</evidence>
<reference evidence="4" key="1">
    <citation type="submission" date="2020-06" db="EMBL/GenBank/DDBJ databases">
        <authorList>
            <person name="Li T."/>
            <person name="Hu X."/>
            <person name="Zhang T."/>
            <person name="Song X."/>
            <person name="Zhang H."/>
            <person name="Dai N."/>
            <person name="Sheng W."/>
            <person name="Hou X."/>
            <person name="Wei L."/>
        </authorList>
    </citation>
    <scope>NUCLEOTIDE SEQUENCE</scope>
    <source>
        <strain evidence="4">G02</strain>
        <tissue evidence="4">Leaf</tissue>
    </source>
</reference>
<dbReference type="Pfam" id="PF14392">
    <property type="entry name" value="zf-CCHC_4"/>
    <property type="match status" value="1"/>
</dbReference>
<dbReference type="InterPro" id="IPR025836">
    <property type="entry name" value="Zn_knuckle_CX2CX4HX4C"/>
</dbReference>
<dbReference type="PANTHER" id="PTHR46890:SF48">
    <property type="entry name" value="RNA-DIRECTED DNA POLYMERASE"/>
    <property type="match status" value="1"/>
</dbReference>
<feature type="region of interest" description="Disordered" evidence="2">
    <location>
        <begin position="112"/>
        <end position="133"/>
    </location>
</feature>
<proteinExistence type="predicted"/>
<dbReference type="Pfam" id="PF00078">
    <property type="entry name" value="RVT_1"/>
    <property type="match status" value="1"/>
</dbReference>
<keyword evidence="1" id="KW-0479">Metal-binding</keyword>
<keyword evidence="1" id="KW-0862">Zinc</keyword>
<protein>
    <submittedName>
        <fullName evidence="4">Mitochondrial protein</fullName>
    </submittedName>
</protein>
<feature type="region of interest" description="Disordered" evidence="2">
    <location>
        <begin position="148"/>
        <end position="194"/>
    </location>
</feature>
<organism evidence="4">
    <name type="scientific">Sesamum radiatum</name>
    <name type="common">Black benniseed</name>
    <dbReference type="NCBI Taxonomy" id="300843"/>
    <lineage>
        <taxon>Eukaryota</taxon>
        <taxon>Viridiplantae</taxon>
        <taxon>Streptophyta</taxon>
        <taxon>Embryophyta</taxon>
        <taxon>Tracheophyta</taxon>
        <taxon>Spermatophyta</taxon>
        <taxon>Magnoliopsida</taxon>
        <taxon>eudicotyledons</taxon>
        <taxon>Gunneridae</taxon>
        <taxon>Pentapetalae</taxon>
        <taxon>asterids</taxon>
        <taxon>lamiids</taxon>
        <taxon>Lamiales</taxon>
        <taxon>Pedaliaceae</taxon>
        <taxon>Sesamum</taxon>
    </lineage>
</organism>
<keyword evidence="1" id="KW-0863">Zinc-finger</keyword>
<evidence type="ECO:0000259" key="3">
    <source>
        <dbReference type="PROSITE" id="PS50158"/>
    </source>
</evidence>
<accession>A0AAW2VN04</accession>
<dbReference type="EMBL" id="JACGWJ010000003">
    <property type="protein sequence ID" value="KAL0430825.1"/>
    <property type="molecule type" value="Genomic_DNA"/>
</dbReference>
<gene>
    <name evidence="4" type="ORF">Sradi_0708500</name>
</gene>
<dbReference type="GO" id="GO:0003676">
    <property type="term" value="F:nucleic acid binding"/>
    <property type="evidence" value="ECO:0007669"/>
    <property type="project" value="InterPro"/>
</dbReference>
<dbReference type="InterPro" id="IPR052343">
    <property type="entry name" value="Retrotransposon-Effector_Assoc"/>
</dbReference>
<evidence type="ECO:0000256" key="1">
    <source>
        <dbReference type="PROSITE-ProRule" id="PRU00047"/>
    </source>
</evidence>